<evidence type="ECO:0008006" key="4">
    <source>
        <dbReference type="Google" id="ProtNLM"/>
    </source>
</evidence>
<evidence type="ECO:0000313" key="2">
    <source>
        <dbReference type="EMBL" id="QLG62139.1"/>
    </source>
</evidence>
<keyword evidence="3" id="KW-1185">Reference proteome</keyword>
<feature type="transmembrane region" description="Helical" evidence="1">
    <location>
        <begin position="94"/>
        <end position="122"/>
    </location>
</feature>
<evidence type="ECO:0000313" key="3">
    <source>
        <dbReference type="Proteomes" id="UP000509626"/>
    </source>
</evidence>
<dbReference type="EMBL" id="CP058579">
    <property type="protein sequence ID" value="QLG62139.1"/>
    <property type="molecule type" value="Genomic_DNA"/>
</dbReference>
<dbReference type="GeneID" id="56037895"/>
<feature type="transmembrane region" description="Helical" evidence="1">
    <location>
        <begin position="170"/>
        <end position="189"/>
    </location>
</feature>
<sequence length="300" mass="30310">MLDALPAHDDHEYPVLREFAVLVGVLALLTLWLDAVSALSNALLPADGGVHRTLAAGTAVYLAAFVALAVAYALARDLPLALRPPSLADLPTVIAALVAPVALVAATELLAGLTGVAYADLLRTSYGPGTGLEGFVLTGVALPVVGGVALALLVQGVVQASFRRVLPARRAAAATVALAGVPLVDGVGFDPVPGPGDLAFLLAAFVALAVAAYGRDRVRDPRLSALPALPLLLLVGVTVGEWLLRAAPAEVGFTVVGLAVVALAAAVYDRAGSLWPPAAVYAAFSVTGQAVVFLETGPFG</sequence>
<dbReference type="Proteomes" id="UP000509626">
    <property type="component" value="Chromosome"/>
</dbReference>
<feature type="transmembrane region" description="Helical" evidence="1">
    <location>
        <begin position="274"/>
        <end position="294"/>
    </location>
</feature>
<keyword evidence="1" id="KW-0472">Membrane</keyword>
<feature type="transmembrane region" description="Helical" evidence="1">
    <location>
        <begin position="196"/>
        <end position="213"/>
    </location>
</feature>
<dbReference type="RefSeq" id="WP_179268724.1">
    <property type="nucleotide sequence ID" value="NZ_CP058579.1"/>
</dbReference>
<dbReference type="AlphaFoldDB" id="A0A7D5QBB9"/>
<feature type="transmembrane region" description="Helical" evidence="1">
    <location>
        <begin position="134"/>
        <end position="158"/>
    </location>
</feature>
<reference evidence="2 3" key="1">
    <citation type="submission" date="2020-06" db="EMBL/GenBank/DDBJ databases">
        <title>NJ-3-1, isolated from saline soil.</title>
        <authorList>
            <person name="Cui H.L."/>
            <person name="Shi X."/>
        </authorList>
    </citation>
    <scope>NUCLEOTIDE SEQUENCE [LARGE SCALE GENOMIC DNA]</scope>
    <source>
        <strain evidence="2 3">NJ-3-1</strain>
    </source>
</reference>
<evidence type="ECO:0000256" key="1">
    <source>
        <dbReference type="SAM" id="Phobius"/>
    </source>
</evidence>
<gene>
    <name evidence="2" type="ORF">HUG12_10510</name>
</gene>
<protein>
    <recommendedName>
        <fullName evidence="4">CPBP family intramembrane metalloprotease</fullName>
    </recommendedName>
</protein>
<feature type="transmembrane region" description="Helical" evidence="1">
    <location>
        <begin position="54"/>
        <end position="74"/>
    </location>
</feature>
<name>A0A7D5QBB9_9EURY</name>
<dbReference type="KEGG" id="halu:HUG12_10510"/>
<accession>A0A7D5QBB9</accession>
<organism evidence="2 3">
    <name type="scientific">Halorarum salinum</name>
    <dbReference type="NCBI Taxonomy" id="2743089"/>
    <lineage>
        <taxon>Archaea</taxon>
        <taxon>Methanobacteriati</taxon>
        <taxon>Methanobacteriota</taxon>
        <taxon>Stenosarchaea group</taxon>
        <taxon>Halobacteria</taxon>
        <taxon>Halobacteriales</taxon>
        <taxon>Haloferacaceae</taxon>
        <taxon>Halorarum</taxon>
    </lineage>
</organism>
<keyword evidence="1" id="KW-0812">Transmembrane</keyword>
<feature type="transmembrane region" description="Helical" evidence="1">
    <location>
        <begin position="20"/>
        <end position="42"/>
    </location>
</feature>
<keyword evidence="1" id="KW-1133">Transmembrane helix</keyword>
<proteinExistence type="predicted"/>
<feature type="transmembrane region" description="Helical" evidence="1">
    <location>
        <begin position="251"/>
        <end position="268"/>
    </location>
</feature>
<feature type="transmembrane region" description="Helical" evidence="1">
    <location>
        <begin position="225"/>
        <end position="244"/>
    </location>
</feature>